<organism evidence="4">
    <name type="scientific">Nothobranchius kadleci</name>
    <name type="common">African annual killifish</name>
    <dbReference type="NCBI Taxonomy" id="1051664"/>
    <lineage>
        <taxon>Eukaryota</taxon>
        <taxon>Metazoa</taxon>
        <taxon>Chordata</taxon>
        <taxon>Craniata</taxon>
        <taxon>Vertebrata</taxon>
        <taxon>Euteleostomi</taxon>
        <taxon>Actinopterygii</taxon>
        <taxon>Neopterygii</taxon>
        <taxon>Teleostei</taxon>
        <taxon>Neoteleostei</taxon>
        <taxon>Acanthomorphata</taxon>
        <taxon>Ovalentaria</taxon>
        <taxon>Atherinomorphae</taxon>
        <taxon>Cyprinodontiformes</taxon>
        <taxon>Nothobranchiidae</taxon>
        <taxon>Nothobranchius</taxon>
    </lineage>
</organism>
<dbReference type="AlphaFoldDB" id="A0A1A8C188"/>
<dbReference type="GO" id="GO:0045793">
    <property type="term" value="P:positive regulation of cell size"/>
    <property type="evidence" value="ECO:0007669"/>
    <property type="project" value="TreeGrafter"/>
</dbReference>
<evidence type="ECO:0000256" key="3">
    <source>
        <dbReference type="SAM" id="MobiDB-lite"/>
    </source>
</evidence>
<feature type="compositionally biased region" description="Pro residues" evidence="3">
    <location>
        <begin position="527"/>
        <end position="541"/>
    </location>
</feature>
<feature type="region of interest" description="Disordered" evidence="3">
    <location>
        <begin position="1"/>
        <end position="22"/>
    </location>
</feature>
<sequence>MFSDSRTTTPGEQKSFKPHTPHFIPWLRNSLKAQHGGGDLGVNGPYKSSSEARNNLTPLERAKGIGFFSIQGKERGKKGELRCNGIGMLPVMLRGHHILPGSLGKQKDGGSARWNKTKELDTDTPRSEEGLGDSSSSTPKNHSFVKNHGSSLGLHQPQKDGTSVKKYGPLVGPPPTPVPMLVAEKPQVPVVVCVEDGEGKVWDYSSRTTYRQRDLHSSSWLSSDTQRLIERQQGFSSSFSYINKHSRNSQSHRDLGETTVEALNGPLNGLIFSTEIPHRGLPCTTTLRGPRKPRPNSERITTLGQNQTWVQHKPNAKEESPQRKEAGCTTRVVRNQIKRVMDNLEQVLTALRDIQQEMKEVVQQIDYLTSSIDLDEEEQQGTRGDAKPPSDTSYSSGSSSSEIVVGSLRQRQPEADMQPGAVDLCGPPIRDHHSRSQSPQNARLSSITSGFLSDGSRSLRKTCCPSRRKSDQQPKIHTLSPQRSLPARPPTPGLSPLTVNLHHPSSPASQPHSPGASSSIRTGTISPPSPLFLKPYPPPALSPSVIIETKVRANKTTQSNVPSAGLLSPSRTPSQSKSCPPTHSVTQASALDSRERRASSAGPSRVCTASAGTAKPPTAQGRRSRKPPPYPQDRLSEPTKKVKEPRKAPPYPEKRKLLSTTV</sequence>
<feature type="compositionally biased region" description="Polar residues" evidence="3">
    <location>
        <begin position="1"/>
        <end position="12"/>
    </location>
</feature>
<dbReference type="GO" id="GO:0045727">
    <property type="term" value="P:positive regulation of translation"/>
    <property type="evidence" value="ECO:0007669"/>
    <property type="project" value="TreeGrafter"/>
</dbReference>
<keyword evidence="1 2" id="KW-0175">Coiled coil</keyword>
<dbReference type="PANTHER" id="PTHR15917">
    <property type="match status" value="1"/>
</dbReference>
<proteinExistence type="predicted"/>
<evidence type="ECO:0000256" key="2">
    <source>
        <dbReference type="SAM" id="Coils"/>
    </source>
</evidence>
<dbReference type="PANTHER" id="PTHR15917:SF0">
    <property type="entry name" value="PROTEIN LARGEN"/>
    <property type="match status" value="1"/>
</dbReference>
<feature type="compositionally biased region" description="Low complexity" evidence="3">
    <location>
        <begin position="502"/>
        <end position="519"/>
    </location>
</feature>
<gene>
    <name evidence="4" type="primary">PRR16</name>
</gene>
<dbReference type="InterPro" id="IPR027997">
    <property type="entry name" value="Largen/INSYN1"/>
</dbReference>
<feature type="coiled-coil region" evidence="2">
    <location>
        <begin position="334"/>
        <end position="364"/>
    </location>
</feature>
<feature type="compositionally biased region" description="Polar residues" evidence="3">
    <location>
        <begin position="569"/>
        <end position="590"/>
    </location>
</feature>
<dbReference type="EMBL" id="HADZ01008917">
    <property type="protein sequence ID" value="SBP72858.1"/>
    <property type="molecule type" value="Transcribed_RNA"/>
</dbReference>
<feature type="compositionally biased region" description="Basic and acidic residues" evidence="3">
    <location>
        <begin position="634"/>
        <end position="656"/>
    </location>
</feature>
<evidence type="ECO:0000313" key="4">
    <source>
        <dbReference type="EMBL" id="SBP72858.1"/>
    </source>
</evidence>
<reference evidence="4" key="1">
    <citation type="submission" date="2016-05" db="EMBL/GenBank/DDBJ databases">
        <authorList>
            <person name="Lavstsen T."/>
            <person name="Jespersen J.S."/>
        </authorList>
    </citation>
    <scope>NUCLEOTIDE SEQUENCE</scope>
    <source>
        <tissue evidence="4">Brain</tissue>
    </source>
</reference>
<reference evidence="4" key="2">
    <citation type="submission" date="2016-06" db="EMBL/GenBank/DDBJ databases">
        <title>The genome of a short-lived fish provides insights into sex chromosome evolution and the genetic control of aging.</title>
        <authorList>
            <person name="Reichwald K."/>
            <person name="Felder M."/>
            <person name="Petzold A."/>
            <person name="Koch P."/>
            <person name="Groth M."/>
            <person name="Platzer M."/>
        </authorList>
    </citation>
    <scope>NUCLEOTIDE SEQUENCE</scope>
    <source>
        <tissue evidence="4">Brain</tissue>
    </source>
</reference>
<accession>A0A1A8C188</accession>
<protein>
    <submittedName>
        <fullName evidence="4">Proline rich 16</fullName>
    </submittedName>
</protein>
<feature type="compositionally biased region" description="Basic and acidic residues" evidence="3">
    <location>
        <begin position="105"/>
        <end position="129"/>
    </location>
</feature>
<name>A0A1A8C188_NOTKA</name>
<feature type="region of interest" description="Disordered" evidence="3">
    <location>
        <begin position="35"/>
        <end position="55"/>
    </location>
</feature>
<evidence type="ECO:0000256" key="1">
    <source>
        <dbReference type="ARBA" id="ARBA00023054"/>
    </source>
</evidence>
<feature type="compositionally biased region" description="Polar residues" evidence="3">
    <location>
        <begin position="436"/>
        <end position="451"/>
    </location>
</feature>
<feature type="compositionally biased region" description="Polar residues" evidence="3">
    <location>
        <begin position="46"/>
        <end position="55"/>
    </location>
</feature>
<feature type="region of interest" description="Disordered" evidence="3">
    <location>
        <begin position="372"/>
        <end position="662"/>
    </location>
</feature>
<feature type="region of interest" description="Disordered" evidence="3">
    <location>
        <begin position="100"/>
        <end position="171"/>
    </location>
</feature>
<feature type="compositionally biased region" description="Low complexity" evidence="3">
    <location>
        <begin position="390"/>
        <end position="401"/>
    </location>
</feature>